<accession>A0A521F8Q4</accession>
<evidence type="ECO:0000313" key="2">
    <source>
        <dbReference type="EMBL" id="SMO91880.1"/>
    </source>
</evidence>
<dbReference type="OrthoDB" id="1121120at2"/>
<proteinExistence type="predicted"/>
<dbReference type="AlphaFoldDB" id="A0A521F8Q4"/>
<feature type="signal peptide" evidence="1">
    <location>
        <begin position="1"/>
        <end position="18"/>
    </location>
</feature>
<feature type="chain" id="PRO_5022117824" description="Outer membrane protein beta-barrel domain-containing protein" evidence="1">
    <location>
        <begin position="19"/>
        <end position="226"/>
    </location>
</feature>
<protein>
    <recommendedName>
        <fullName evidence="4">Outer membrane protein beta-barrel domain-containing protein</fullName>
    </recommendedName>
</protein>
<name>A0A521F8Q4_SACCC</name>
<dbReference type="RefSeq" id="WP_142534760.1">
    <property type="nucleotide sequence ID" value="NZ_FXTB01000015.1"/>
</dbReference>
<evidence type="ECO:0000313" key="3">
    <source>
        <dbReference type="Proteomes" id="UP000319040"/>
    </source>
</evidence>
<gene>
    <name evidence="2" type="ORF">SAMN06265379_11529</name>
</gene>
<sequence length="226" mass="24960">MRKVVLIIMVGVVLSSCAVTEKSQRTLKYSFQAGINKGGITENTNLTVLSNPPDENLVDAYSGATQLGVNAGVHVNKPLKYGEIESGLDYMFNVQTFSFAHQENMYVGVRELNVSQLMIPFTYNFSVLRKVCPTAELQLKLGLTGQLNFVSISSTGTLPDYSINSLSGGGLFGISAYPVKFENGQKLGFYIDVYRGSQVYEDYYNQKTFETPGSSFVKGGIRYRFK</sequence>
<keyword evidence="1" id="KW-0732">Signal</keyword>
<evidence type="ECO:0008006" key="4">
    <source>
        <dbReference type="Google" id="ProtNLM"/>
    </source>
</evidence>
<reference evidence="2 3" key="1">
    <citation type="submission" date="2017-05" db="EMBL/GenBank/DDBJ databases">
        <authorList>
            <person name="Varghese N."/>
            <person name="Submissions S."/>
        </authorList>
    </citation>
    <scope>NUCLEOTIDE SEQUENCE [LARGE SCALE GENOMIC DNA]</scope>
    <source>
        <strain evidence="2 3">DSM 27040</strain>
    </source>
</reference>
<dbReference type="EMBL" id="FXTB01000015">
    <property type="protein sequence ID" value="SMO91880.1"/>
    <property type="molecule type" value="Genomic_DNA"/>
</dbReference>
<keyword evidence="3" id="KW-1185">Reference proteome</keyword>
<dbReference type="Proteomes" id="UP000319040">
    <property type="component" value="Unassembled WGS sequence"/>
</dbReference>
<dbReference type="PROSITE" id="PS51257">
    <property type="entry name" value="PROKAR_LIPOPROTEIN"/>
    <property type="match status" value="1"/>
</dbReference>
<evidence type="ECO:0000256" key="1">
    <source>
        <dbReference type="SAM" id="SignalP"/>
    </source>
</evidence>
<organism evidence="2 3">
    <name type="scientific">Saccharicrinis carchari</name>
    <dbReference type="NCBI Taxonomy" id="1168039"/>
    <lineage>
        <taxon>Bacteria</taxon>
        <taxon>Pseudomonadati</taxon>
        <taxon>Bacteroidota</taxon>
        <taxon>Bacteroidia</taxon>
        <taxon>Marinilabiliales</taxon>
        <taxon>Marinilabiliaceae</taxon>
        <taxon>Saccharicrinis</taxon>
    </lineage>
</organism>